<comment type="caution">
    <text evidence="2">The sequence shown here is derived from an EMBL/GenBank/DDBJ whole genome shotgun (WGS) entry which is preliminary data.</text>
</comment>
<accession>A0ABU1WYJ7</accession>
<reference evidence="2 3" key="1">
    <citation type="submission" date="2023-07" db="EMBL/GenBank/DDBJ databases">
        <title>Sorghum-associated microbial communities from plants grown in Nebraska, USA.</title>
        <authorList>
            <person name="Schachtman D."/>
        </authorList>
    </citation>
    <scope>NUCLEOTIDE SEQUENCE [LARGE SCALE GENOMIC DNA]</scope>
    <source>
        <strain evidence="2 3">4256</strain>
    </source>
</reference>
<sequence>MHPYRSQPTHSFWSKSIAKTPPQEVDPVVAPKFTIDRETRISTAGSCFAQHIAHRLIASGFNYLITEPAHPLLPDAIAARFNYGNFTARFGNLYTSRQLLQLFDRAYGTFTPMENAWIEEDGTVIDPFRPQLTPGGYKSTEELEVEREGHFKAVRAMFEQADIFIFTLGLTETWTDRRDGAAYPVCPGTAAGTFDVDKHAFVNLDYEDVLADMSAFIERLKAVNPSVKLLLTVSPVPLVATATDNHVLVATTYSKSVLRAVADKLTRSHDDVFYFPSYEIITGNFNEGRYYQEDRREVRPVGVDHVMRLFFKHYCGIDADVPVAEGAKPSAIRDDVERLTQVLCDEEMLDS</sequence>
<dbReference type="InterPro" id="IPR014982">
    <property type="entry name" value="GSCFA"/>
</dbReference>
<dbReference type="Pfam" id="PF08885">
    <property type="entry name" value="GSCFA"/>
    <property type="match status" value="1"/>
</dbReference>
<dbReference type="Proteomes" id="UP001267638">
    <property type="component" value="Unassembled WGS sequence"/>
</dbReference>
<dbReference type="EMBL" id="JAVDWV010000005">
    <property type="protein sequence ID" value="MDR7154403.1"/>
    <property type="molecule type" value="Genomic_DNA"/>
</dbReference>
<organism evidence="2 3">
    <name type="scientific">Sphingobium xenophagum</name>
    <dbReference type="NCBI Taxonomy" id="121428"/>
    <lineage>
        <taxon>Bacteria</taxon>
        <taxon>Pseudomonadati</taxon>
        <taxon>Pseudomonadota</taxon>
        <taxon>Alphaproteobacteria</taxon>
        <taxon>Sphingomonadales</taxon>
        <taxon>Sphingomonadaceae</taxon>
        <taxon>Sphingobium</taxon>
    </lineage>
</organism>
<evidence type="ECO:0000259" key="1">
    <source>
        <dbReference type="Pfam" id="PF08885"/>
    </source>
</evidence>
<evidence type="ECO:0000313" key="2">
    <source>
        <dbReference type="EMBL" id="MDR7154403.1"/>
    </source>
</evidence>
<evidence type="ECO:0000313" key="3">
    <source>
        <dbReference type="Proteomes" id="UP001267638"/>
    </source>
</evidence>
<gene>
    <name evidence="2" type="ORF">J2W40_001215</name>
</gene>
<protein>
    <recommendedName>
        <fullName evidence="1">GSCFA domain-containing protein</fullName>
    </recommendedName>
</protein>
<feature type="domain" description="GSCFA" evidence="1">
    <location>
        <begin position="40"/>
        <end position="310"/>
    </location>
</feature>
<dbReference type="RefSeq" id="WP_310222678.1">
    <property type="nucleotide sequence ID" value="NZ_JAVDWV010000005.1"/>
</dbReference>
<proteinExistence type="predicted"/>
<name>A0ABU1WYJ7_SPHXE</name>
<keyword evidence="3" id="KW-1185">Reference proteome</keyword>